<sequence>MKLILLVVCFVLSINAHAQSRLQIGITLHPYYSYVSNIVGDRADVLPLISSGFNPHNYQLNPADIERLNHLDALVVNGIGHDLFATNTVDRLQPKGLTVIYANQDVPLISESETVNPHTFVSIDAAIRQVYTIAKQLGELDPDNKSVFLRNALEYAKTLRSLKLPVQDALLNQQTNKIRIASTHGAYAYLLQEFGLTVSAVIEPAHGVAPSASQLEDTIQTIRKLNIDVLFTELNMENKYVDLIEKETGIKVYYFSHMTHGDYSKDMVENEMRHNLAKLAQALQE</sequence>
<evidence type="ECO:0000256" key="4">
    <source>
        <dbReference type="ARBA" id="ARBA00022729"/>
    </source>
</evidence>
<comment type="similarity">
    <text evidence="1 6">Belongs to the bacterial solute-binding protein 9 family.</text>
</comment>
<dbReference type="InterPro" id="IPR006129">
    <property type="entry name" value="AdhesinB"/>
</dbReference>
<dbReference type="GO" id="GO:0007155">
    <property type="term" value="P:cell adhesion"/>
    <property type="evidence" value="ECO:0007669"/>
    <property type="project" value="InterPro"/>
</dbReference>
<dbReference type="SUPFAM" id="SSF53807">
    <property type="entry name" value="Helical backbone' metal receptor"/>
    <property type="match status" value="1"/>
</dbReference>
<evidence type="ECO:0000256" key="6">
    <source>
        <dbReference type="RuleBase" id="RU003512"/>
    </source>
</evidence>
<dbReference type="GO" id="GO:0046872">
    <property type="term" value="F:metal ion binding"/>
    <property type="evidence" value="ECO:0007669"/>
    <property type="project" value="InterPro"/>
</dbReference>
<keyword evidence="3 6" id="KW-0813">Transport</keyword>
<dbReference type="PRINTS" id="PR00690">
    <property type="entry name" value="ADHESNFAMILY"/>
</dbReference>
<dbReference type="Gene3D" id="3.40.50.1980">
    <property type="entry name" value="Nitrogenase molybdenum iron protein domain"/>
    <property type="match status" value="2"/>
</dbReference>
<dbReference type="GO" id="GO:0006829">
    <property type="term" value="P:zinc ion transport"/>
    <property type="evidence" value="ECO:0007669"/>
    <property type="project" value="UniProtKB-KW"/>
</dbReference>
<evidence type="ECO:0000256" key="5">
    <source>
        <dbReference type="ARBA" id="ARBA00022906"/>
    </source>
</evidence>
<dbReference type="PRINTS" id="PR00691">
    <property type="entry name" value="ADHESINB"/>
</dbReference>
<organism evidence="8 9">
    <name type="scientific">Marinomonas algarum</name>
    <dbReference type="NCBI Taxonomy" id="2883105"/>
    <lineage>
        <taxon>Bacteria</taxon>
        <taxon>Pseudomonadati</taxon>
        <taxon>Pseudomonadota</taxon>
        <taxon>Gammaproteobacteria</taxon>
        <taxon>Oceanospirillales</taxon>
        <taxon>Oceanospirillaceae</taxon>
        <taxon>Marinomonas</taxon>
    </lineage>
</organism>
<evidence type="ECO:0000256" key="3">
    <source>
        <dbReference type="ARBA" id="ARBA00022448"/>
    </source>
</evidence>
<gene>
    <name evidence="8" type="ORF">LG368_04105</name>
</gene>
<keyword evidence="5" id="KW-0864">Zinc transport</keyword>
<name>A0A9X1LEF8_9GAMM</name>
<dbReference type="PANTHER" id="PTHR42953">
    <property type="entry name" value="HIGH-AFFINITY ZINC UPTAKE SYSTEM PROTEIN ZNUA-RELATED"/>
    <property type="match status" value="1"/>
</dbReference>
<dbReference type="EMBL" id="JAJATW010000003">
    <property type="protein sequence ID" value="MCB5161080.1"/>
    <property type="molecule type" value="Genomic_DNA"/>
</dbReference>
<dbReference type="InterPro" id="IPR006128">
    <property type="entry name" value="Lipoprotein_PsaA-like"/>
</dbReference>
<evidence type="ECO:0000256" key="2">
    <source>
        <dbReference type="ARBA" id="ARBA00015915"/>
    </source>
</evidence>
<dbReference type="AlphaFoldDB" id="A0A9X1LEF8"/>
<dbReference type="Pfam" id="PF01297">
    <property type="entry name" value="ZnuA"/>
    <property type="match status" value="1"/>
</dbReference>
<dbReference type="InterPro" id="IPR050492">
    <property type="entry name" value="Bact_metal-bind_prot9"/>
</dbReference>
<proteinExistence type="inferred from homology"/>
<evidence type="ECO:0000313" key="8">
    <source>
        <dbReference type="EMBL" id="MCB5161080.1"/>
    </source>
</evidence>
<feature type="signal peptide" evidence="7">
    <location>
        <begin position="1"/>
        <end position="18"/>
    </location>
</feature>
<accession>A0A9X1LEF8</accession>
<dbReference type="InterPro" id="IPR006127">
    <property type="entry name" value="ZnuA-like"/>
</dbReference>
<keyword evidence="5" id="KW-0862">Zinc</keyword>
<evidence type="ECO:0000256" key="7">
    <source>
        <dbReference type="SAM" id="SignalP"/>
    </source>
</evidence>
<dbReference type="RefSeq" id="WP_226753457.1">
    <property type="nucleotide sequence ID" value="NZ_JAJATW010000003.1"/>
</dbReference>
<keyword evidence="5" id="KW-0406">Ion transport</keyword>
<evidence type="ECO:0000256" key="1">
    <source>
        <dbReference type="ARBA" id="ARBA00011028"/>
    </source>
</evidence>
<keyword evidence="4 7" id="KW-0732">Signal</keyword>
<dbReference type="Proteomes" id="UP001139095">
    <property type="component" value="Unassembled WGS sequence"/>
</dbReference>
<dbReference type="PANTHER" id="PTHR42953:SF3">
    <property type="entry name" value="HIGH-AFFINITY ZINC UPTAKE SYSTEM PROTEIN ZNUA"/>
    <property type="match status" value="1"/>
</dbReference>
<protein>
    <recommendedName>
        <fullName evidence="2">High-affinity zinc uptake system protein ZnuA</fullName>
    </recommendedName>
</protein>
<evidence type="ECO:0000313" key="9">
    <source>
        <dbReference type="Proteomes" id="UP001139095"/>
    </source>
</evidence>
<feature type="chain" id="PRO_5040905114" description="High-affinity zinc uptake system protein ZnuA" evidence="7">
    <location>
        <begin position="19"/>
        <end position="285"/>
    </location>
</feature>
<keyword evidence="9" id="KW-1185">Reference proteome</keyword>
<comment type="caution">
    <text evidence="8">The sequence shown here is derived from an EMBL/GenBank/DDBJ whole genome shotgun (WGS) entry which is preliminary data.</text>
</comment>
<reference evidence="8" key="1">
    <citation type="submission" date="2021-10" db="EMBL/GenBank/DDBJ databases">
        <title>Marinomonas pontica sp. nov., isolated from the Black Sea.</title>
        <authorList>
            <person name="Zhao L.-H."/>
            <person name="Xue J.-H."/>
        </authorList>
    </citation>
    <scope>NUCLEOTIDE SEQUENCE</scope>
    <source>
        <strain evidence="8">E8</strain>
    </source>
</reference>